<keyword evidence="2" id="KW-1133">Transmembrane helix</keyword>
<gene>
    <name evidence="4" type="ORF">H920_10178</name>
</gene>
<keyword evidence="2" id="KW-0812">Transmembrane</keyword>
<accession>A0A091DB71</accession>
<feature type="region of interest" description="Disordered" evidence="1">
    <location>
        <begin position="101"/>
        <end position="322"/>
    </location>
</feature>
<feature type="chain" id="PRO_5001873001" description="Prostate androgen-regulated mucin-like protein 1" evidence="3">
    <location>
        <begin position="17"/>
        <end position="398"/>
    </location>
</feature>
<dbReference type="PANTHER" id="PTHR16021">
    <property type="entry name" value="MANSC DOMAIN CONTAINING PROTEIN 1"/>
    <property type="match status" value="1"/>
</dbReference>
<keyword evidence="3" id="KW-0732">Signal</keyword>
<evidence type="ECO:0000313" key="5">
    <source>
        <dbReference type="Proteomes" id="UP000028990"/>
    </source>
</evidence>
<dbReference type="eggNOG" id="ENOG502RZBP">
    <property type="taxonomic scope" value="Eukaryota"/>
</dbReference>
<dbReference type="InterPro" id="IPR041056">
    <property type="entry name" value="DUF5585"/>
</dbReference>
<evidence type="ECO:0000256" key="3">
    <source>
        <dbReference type="SAM" id="SignalP"/>
    </source>
</evidence>
<dbReference type="OrthoDB" id="10071013at2759"/>
<organism evidence="4 5">
    <name type="scientific">Fukomys damarensis</name>
    <name type="common">Damaraland mole rat</name>
    <name type="synonym">Cryptomys damarensis</name>
    <dbReference type="NCBI Taxonomy" id="885580"/>
    <lineage>
        <taxon>Eukaryota</taxon>
        <taxon>Metazoa</taxon>
        <taxon>Chordata</taxon>
        <taxon>Craniata</taxon>
        <taxon>Vertebrata</taxon>
        <taxon>Euteleostomi</taxon>
        <taxon>Mammalia</taxon>
        <taxon>Eutheria</taxon>
        <taxon>Euarchontoglires</taxon>
        <taxon>Glires</taxon>
        <taxon>Rodentia</taxon>
        <taxon>Hystricomorpha</taxon>
        <taxon>Bathyergidae</taxon>
        <taxon>Fukomys</taxon>
    </lineage>
</organism>
<feature type="compositionally biased region" description="Low complexity" evidence="1">
    <location>
        <begin position="262"/>
        <end position="281"/>
    </location>
</feature>
<keyword evidence="2" id="KW-0472">Membrane</keyword>
<dbReference type="AlphaFoldDB" id="A0A091DB71"/>
<feature type="transmembrane region" description="Helical" evidence="2">
    <location>
        <begin position="350"/>
        <end position="371"/>
    </location>
</feature>
<dbReference type="InterPro" id="IPR052660">
    <property type="entry name" value="Erythrocyte_Invasion_ImmMod"/>
</dbReference>
<dbReference type="EMBL" id="KN122776">
    <property type="protein sequence ID" value="KFO28317.1"/>
    <property type="molecule type" value="Genomic_DNA"/>
</dbReference>
<feature type="compositionally biased region" description="Polar residues" evidence="1">
    <location>
        <begin position="289"/>
        <end position="310"/>
    </location>
</feature>
<dbReference type="PANTHER" id="PTHR16021:SF9">
    <property type="entry name" value="CHROMOSOME 11 OPEN READING FRAME 24"/>
    <property type="match status" value="1"/>
</dbReference>
<dbReference type="GO" id="GO:0005794">
    <property type="term" value="C:Golgi apparatus"/>
    <property type="evidence" value="ECO:0007669"/>
    <property type="project" value="TreeGrafter"/>
</dbReference>
<evidence type="ECO:0000313" key="4">
    <source>
        <dbReference type="EMBL" id="KFO28317.1"/>
    </source>
</evidence>
<feature type="signal peptide" evidence="3">
    <location>
        <begin position="1"/>
        <end position="16"/>
    </location>
</feature>
<evidence type="ECO:0000256" key="1">
    <source>
        <dbReference type="SAM" id="MobiDB-lite"/>
    </source>
</evidence>
<evidence type="ECO:0000256" key="2">
    <source>
        <dbReference type="SAM" id="Phobius"/>
    </source>
</evidence>
<dbReference type="Pfam" id="PF17823">
    <property type="entry name" value="DUF5585"/>
    <property type="match status" value="1"/>
</dbReference>
<proteinExistence type="predicted"/>
<dbReference type="Proteomes" id="UP000028990">
    <property type="component" value="Unassembled WGS sequence"/>
</dbReference>
<feature type="compositionally biased region" description="Polar residues" evidence="1">
    <location>
        <begin position="196"/>
        <end position="245"/>
    </location>
</feature>
<feature type="compositionally biased region" description="Polar residues" evidence="1">
    <location>
        <begin position="124"/>
        <end position="153"/>
    </location>
</feature>
<feature type="compositionally biased region" description="Polar residues" evidence="1">
    <location>
        <begin position="162"/>
        <end position="185"/>
    </location>
</feature>
<sequence length="398" mass="41192">MWTALILAWIFSLSLSGSQVASDKPRFLIPNKLWMKVVKKSIPMEVVTGVHETSEKPNTVAPSMVKFTKGTLAASLNSTKVTAETTHRTNMSTLAAAEAATDNATSEALTAPKASIPPSPIPTSVWQNPATATTGLPTLSTPHAQVPSTNVSPRTAARATLATHNQTAAANAGSSSEDAPTNSTLSPPPTVGPQAQGPTSQVSTAQTVLNTTGRSPPAPSNTTQEATTTPSMALVSSTAVATTQARAKEPTTSTVPAPPTSQTPEVVATSPTTLPSPVSSTHGAGGPATPQTSEPVETKATSENASTGLTPRSPGDPKMPATNLCQPSTDGQYLVVTTEPLTPSLVNKTFLLAVLILGVTLFATVLVLFALQAYESYKKKDYTQVDYLINGMYADSEM</sequence>
<reference evidence="4 5" key="1">
    <citation type="submission" date="2013-11" db="EMBL/GenBank/DDBJ databases">
        <title>The Damaraland mole rat (Fukomys damarensis) genome and evolution of African mole rats.</title>
        <authorList>
            <person name="Gladyshev V.N."/>
            <person name="Fang X."/>
        </authorList>
    </citation>
    <scope>NUCLEOTIDE SEQUENCE [LARGE SCALE GENOMIC DNA]</scope>
    <source>
        <tissue evidence="4">Liver</tissue>
    </source>
</reference>
<dbReference type="STRING" id="885580.ENSFDAP00000013831"/>
<feature type="compositionally biased region" description="Low complexity" evidence="1">
    <location>
        <begin position="101"/>
        <end position="114"/>
    </location>
</feature>
<protein>
    <recommendedName>
        <fullName evidence="6">Prostate androgen-regulated mucin-like protein 1</fullName>
    </recommendedName>
</protein>
<name>A0A091DB71_FUKDA</name>
<evidence type="ECO:0008006" key="6">
    <source>
        <dbReference type="Google" id="ProtNLM"/>
    </source>
</evidence>
<keyword evidence="5" id="KW-1185">Reference proteome</keyword>